<organism evidence="9 10">
    <name type="scientific">Kytococcus aerolatus</name>
    <dbReference type="NCBI Taxonomy" id="592308"/>
    <lineage>
        <taxon>Bacteria</taxon>
        <taxon>Bacillati</taxon>
        <taxon>Actinomycetota</taxon>
        <taxon>Actinomycetes</taxon>
        <taxon>Micrococcales</taxon>
        <taxon>Kytococcaceae</taxon>
        <taxon>Kytococcus</taxon>
    </lineage>
</organism>
<dbReference type="PANTHER" id="PTHR43163:SF6">
    <property type="entry name" value="DIPEPTIDE TRANSPORT SYSTEM PERMEASE PROTEIN DPPB-RELATED"/>
    <property type="match status" value="1"/>
</dbReference>
<dbReference type="EMBL" id="FYEZ01000001">
    <property type="protein sequence ID" value="SNC63136.1"/>
    <property type="molecule type" value="Genomic_DNA"/>
</dbReference>
<evidence type="ECO:0000256" key="7">
    <source>
        <dbReference type="RuleBase" id="RU363032"/>
    </source>
</evidence>
<feature type="domain" description="ABC transmembrane type-1" evidence="8">
    <location>
        <begin position="103"/>
        <end position="304"/>
    </location>
</feature>
<evidence type="ECO:0000256" key="1">
    <source>
        <dbReference type="ARBA" id="ARBA00004651"/>
    </source>
</evidence>
<dbReference type="GO" id="GO:0055085">
    <property type="term" value="P:transmembrane transport"/>
    <property type="evidence" value="ECO:0007669"/>
    <property type="project" value="InterPro"/>
</dbReference>
<comment type="similarity">
    <text evidence="7">Belongs to the binding-protein-dependent transport system permease family.</text>
</comment>
<evidence type="ECO:0000313" key="10">
    <source>
        <dbReference type="Proteomes" id="UP000198122"/>
    </source>
</evidence>
<keyword evidence="10" id="KW-1185">Reference proteome</keyword>
<dbReference type="InterPro" id="IPR000515">
    <property type="entry name" value="MetI-like"/>
</dbReference>
<feature type="transmembrane region" description="Helical" evidence="7">
    <location>
        <begin position="109"/>
        <end position="131"/>
    </location>
</feature>
<dbReference type="InterPro" id="IPR045621">
    <property type="entry name" value="BPD_transp_1_N"/>
</dbReference>
<dbReference type="Pfam" id="PF00528">
    <property type="entry name" value="BPD_transp_1"/>
    <property type="match status" value="1"/>
</dbReference>
<evidence type="ECO:0000313" key="9">
    <source>
        <dbReference type="EMBL" id="SNC63136.1"/>
    </source>
</evidence>
<dbReference type="PANTHER" id="PTHR43163">
    <property type="entry name" value="DIPEPTIDE TRANSPORT SYSTEM PERMEASE PROTEIN DPPB-RELATED"/>
    <property type="match status" value="1"/>
</dbReference>
<dbReference type="PROSITE" id="PS50928">
    <property type="entry name" value="ABC_TM1"/>
    <property type="match status" value="1"/>
</dbReference>
<dbReference type="CDD" id="cd06261">
    <property type="entry name" value="TM_PBP2"/>
    <property type="match status" value="1"/>
</dbReference>
<evidence type="ECO:0000259" key="8">
    <source>
        <dbReference type="PROSITE" id="PS50928"/>
    </source>
</evidence>
<keyword evidence="4 7" id="KW-0812">Transmembrane</keyword>
<dbReference type="Gene3D" id="1.10.3720.10">
    <property type="entry name" value="MetI-like"/>
    <property type="match status" value="1"/>
</dbReference>
<dbReference type="SUPFAM" id="SSF161098">
    <property type="entry name" value="MetI-like"/>
    <property type="match status" value="1"/>
</dbReference>
<reference evidence="9 10" key="1">
    <citation type="submission" date="2017-06" db="EMBL/GenBank/DDBJ databases">
        <authorList>
            <person name="Kim H.J."/>
            <person name="Triplett B.A."/>
        </authorList>
    </citation>
    <scope>NUCLEOTIDE SEQUENCE [LARGE SCALE GENOMIC DNA]</scope>
    <source>
        <strain evidence="9 10">DSM 22179</strain>
    </source>
</reference>
<feature type="transmembrane region" description="Helical" evidence="7">
    <location>
        <begin position="281"/>
        <end position="307"/>
    </location>
</feature>
<proteinExistence type="inferred from homology"/>
<keyword evidence="2 7" id="KW-0813">Transport</keyword>
<feature type="transmembrane region" description="Helical" evidence="7">
    <location>
        <begin position="12"/>
        <end position="30"/>
    </location>
</feature>
<evidence type="ECO:0000256" key="2">
    <source>
        <dbReference type="ARBA" id="ARBA00022448"/>
    </source>
</evidence>
<dbReference type="AlphaFoldDB" id="A0A212TBC8"/>
<feature type="transmembrane region" description="Helical" evidence="7">
    <location>
        <begin position="143"/>
        <end position="169"/>
    </location>
</feature>
<accession>A0A212TBC8</accession>
<comment type="subcellular location">
    <subcellularLocation>
        <location evidence="1 7">Cell membrane</location>
        <topology evidence="1 7">Multi-pass membrane protein</topology>
    </subcellularLocation>
</comment>
<sequence>MIPYVLRRIGHALVVLWGAITLSFVIVQLVPGDPARLVLTGKESGGGGTASAEQLAEIRTQMGLDRPLLQQYLGYLGDVVTLDWGVAWSKEQREVVEVLGDGLVPTLQLGLTSLTLLLLLGLAGALASVLLPTRWLRAIAETITLVGIAVPSFVLAIVLLQIFSFGLQWFPAFGTEGWRSLVLPSLAIALLGAGTLAQVFARSIREVQGEGHVEVARARGLSPRQVLTGHVLRNASLPVYTLVGILVGGIVSGAAIIETVFARPGIGQLYVEAVEARDFPLIQALIILTGGLYVLVTLVVDLTYPLLDPRIASPGGRARPRRAVTAPRSH</sequence>
<keyword evidence="3" id="KW-1003">Cell membrane</keyword>
<keyword evidence="5 7" id="KW-1133">Transmembrane helix</keyword>
<protein>
    <submittedName>
        <fullName evidence="9">Peptide/nickel transport system permease protein</fullName>
    </submittedName>
</protein>
<keyword evidence="6 7" id="KW-0472">Membrane</keyword>
<evidence type="ECO:0000256" key="4">
    <source>
        <dbReference type="ARBA" id="ARBA00022692"/>
    </source>
</evidence>
<gene>
    <name evidence="9" type="ORF">SAMN05445756_0842</name>
</gene>
<dbReference type="RefSeq" id="WP_088817774.1">
    <property type="nucleotide sequence ID" value="NZ_FYEZ01000001.1"/>
</dbReference>
<evidence type="ECO:0000256" key="5">
    <source>
        <dbReference type="ARBA" id="ARBA00022989"/>
    </source>
</evidence>
<name>A0A212TBC8_9MICO</name>
<dbReference type="GO" id="GO:0005886">
    <property type="term" value="C:plasma membrane"/>
    <property type="evidence" value="ECO:0007669"/>
    <property type="project" value="UniProtKB-SubCell"/>
</dbReference>
<dbReference type="InterPro" id="IPR035906">
    <property type="entry name" value="MetI-like_sf"/>
</dbReference>
<feature type="transmembrane region" description="Helical" evidence="7">
    <location>
        <begin position="239"/>
        <end position="261"/>
    </location>
</feature>
<evidence type="ECO:0000256" key="6">
    <source>
        <dbReference type="ARBA" id="ARBA00023136"/>
    </source>
</evidence>
<dbReference type="OrthoDB" id="9778910at2"/>
<feature type="transmembrane region" description="Helical" evidence="7">
    <location>
        <begin position="181"/>
        <end position="201"/>
    </location>
</feature>
<dbReference type="Pfam" id="PF19300">
    <property type="entry name" value="BPD_transp_1_N"/>
    <property type="match status" value="1"/>
</dbReference>
<evidence type="ECO:0000256" key="3">
    <source>
        <dbReference type="ARBA" id="ARBA00022475"/>
    </source>
</evidence>
<dbReference type="Proteomes" id="UP000198122">
    <property type="component" value="Unassembled WGS sequence"/>
</dbReference>